<accession>A0A549T972</accession>
<dbReference type="AlphaFoldDB" id="A0A549T972"/>
<gene>
    <name evidence="2" type="ORF">FM996_00205</name>
</gene>
<dbReference type="EMBL" id="VJMF01000001">
    <property type="protein sequence ID" value="TRL38424.1"/>
    <property type="molecule type" value="Genomic_DNA"/>
</dbReference>
<sequence length="140" mass="15933">MMSSTENSKDVMTESFQMLTKYQIFVSSTYRDLVEERNAIMRSILDLGQIPAGMESFLAADEEQLSYIKKIIDECDYYMVIIAGRYGSLDANGVSYTERKYDYAVESGKVVLGFIHEDPMQLPAAKNEVDPLLKEKLEAF</sequence>
<protein>
    <submittedName>
        <fullName evidence="2">DUF4062 domain-containing protein</fullName>
    </submittedName>
</protein>
<dbReference type="Pfam" id="PF13271">
    <property type="entry name" value="DUF4062"/>
    <property type="match status" value="1"/>
</dbReference>
<reference evidence="2 3" key="1">
    <citation type="submission" date="2019-07" db="EMBL/GenBank/DDBJ databases">
        <title>Ln-dependent methylotrophs.</title>
        <authorList>
            <person name="Tani A."/>
        </authorList>
    </citation>
    <scope>NUCLEOTIDE SEQUENCE [LARGE SCALE GENOMIC DNA]</scope>
    <source>
        <strain evidence="2 3">SM89A</strain>
    </source>
</reference>
<evidence type="ECO:0000259" key="1">
    <source>
        <dbReference type="Pfam" id="PF13271"/>
    </source>
</evidence>
<dbReference type="Proteomes" id="UP000316781">
    <property type="component" value="Unassembled WGS sequence"/>
</dbReference>
<evidence type="ECO:0000313" key="2">
    <source>
        <dbReference type="EMBL" id="TRL38424.1"/>
    </source>
</evidence>
<proteinExistence type="predicted"/>
<organism evidence="2 3">
    <name type="scientific">Methylosinus sporium</name>
    <dbReference type="NCBI Taxonomy" id="428"/>
    <lineage>
        <taxon>Bacteria</taxon>
        <taxon>Pseudomonadati</taxon>
        <taxon>Pseudomonadota</taxon>
        <taxon>Alphaproteobacteria</taxon>
        <taxon>Hyphomicrobiales</taxon>
        <taxon>Methylocystaceae</taxon>
        <taxon>Methylosinus</taxon>
    </lineage>
</organism>
<feature type="domain" description="DUF4062" evidence="1">
    <location>
        <begin position="23"/>
        <end position="104"/>
    </location>
</feature>
<dbReference type="InterPro" id="IPR025139">
    <property type="entry name" value="DUF4062"/>
</dbReference>
<evidence type="ECO:0000313" key="3">
    <source>
        <dbReference type="Proteomes" id="UP000316781"/>
    </source>
</evidence>
<name>A0A549T972_METSR</name>
<comment type="caution">
    <text evidence="2">The sequence shown here is derived from an EMBL/GenBank/DDBJ whole genome shotgun (WGS) entry which is preliminary data.</text>
</comment>